<feature type="transmembrane region" description="Helical" evidence="6">
    <location>
        <begin position="399"/>
        <end position="425"/>
    </location>
</feature>
<feature type="transmembrane region" description="Helical" evidence="6">
    <location>
        <begin position="196"/>
        <end position="217"/>
    </location>
</feature>
<evidence type="ECO:0000256" key="1">
    <source>
        <dbReference type="ARBA" id="ARBA00004141"/>
    </source>
</evidence>
<dbReference type="SUPFAM" id="SSF103473">
    <property type="entry name" value="MFS general substrate transporter"/>
    <property type="match status" value="1"/>
</dbReference>
<sequence>MLENVEGKEPFSVPIDEDHIGNDRAFKGDDSDGKVNWTIRTAIAALTLGMLYTGSQIVLYMIGGSLSYVEASLGAQGKGGWLTVSNTLAITAVAPFTGYLQDLVGRREITLFGSAVICVGIALVASAHAFGQAVAGMAIAGAGAGICELSALAGLSDIVPVKHRGFALALMIACILPFTPYVIYGQLISSRASWRWAIWMCLFYNAVVLIGLATTYFPKGHPRMEGVTKKKIMARIDYIGAILSIVGLTILLVALQAGGYSHPWKSAYVLSQLIIGLVLVGAWVVWEWKFAKYPMIPRQIFQGQRVVALTFFIAFVAGINFYSLLNFYPLSFATMYDPDPIQIGLKGLGYGISITAGAVFFNALLSTSIEAKWILLVAASLMTAFGGALIGVTPDTPSMVVAVGTIGGFGVGGILVPAATVAMIVVPDSLLATTAALSLSIRTLGGSIGYTIYLAIFTNKIKTNLPAIVSQYVINAGLPVKDLEAFVTIFLTSPTNIADAPGYSKEIALAATMGSRWAYAESLKWVWVTSIPFGVLAMLACCFVPSIKKWQTKRIAVEL</sequence>
<feature type="transmembrane region" description="Helical" evidence="6">
    <location>
        <begin position="525"/>
        <end position="544"/>
    </location>
</feature>
<feature type="transmembrane region" description="Helical" evidence="6">
    <location>
        <begin position="82"/>
        <end position="100"/>
    </location>
</feature>
<dbReference type="EMBL" id="JAPDRN010000002">
    <property type="protein sequence ID" value="KAJ9646693.1"/>
    <property type="molecule type" value="Genomic_DNA"/>
</dbReference>
<name>A0AA38YEJ4_9EURO</name>
<feature type="transmembrane region" description="Helical" evidence="6">
    <location>
        <begin position="133"/>
        <end position="153"/>
    </location>
</feature>
<feature type="transmembrane region" description="Helical" evidence="6">
    <location>
        <begin position="109"/>
        <end position="127"/>
    </location>
</feature>
<protein>
    <recommendedName>
        <fullName evidence="7">Major facilitator superfamily (MFS) profile domain-containing protein</fullName>
    </recommendedName>
</protein>
<dbReference type="AlphaFoldDB" id="A0AA38YEJ4"/>
<feature type="transmembrane region" description="Helical" evidence="6">
    <location>
        <begin position="238"/>
        <end position="260"/>
    </location>
</feature>
<dbReference type="InterPro" id="IPR010573">
    <property type="entry name" value="MFS_Str1/Tri12-like"/>
</dbReference>
<dbReference type="GO" id="GO:0005886">
    <property type="term" value="C:plasma membrane"/>
    <property type="evidence" value="ECO:0007669"/>
    <property type="project" value="TreeGrafter"/>
</dbReference>
<evidence type="ECO:0000256" key="3">
    <source>
        <dbReference type="ARBA" id="ARBA00022692"/>
    </source>
</evidence>
<dbReference type="InterPro" id="IPR036259">
    <property type="entry name" value="MFS_trans_sf"/>
</dbReference>
<proteinExistence type="predicted"/>
<feature type="transmembrane region" description="Helical" evidence="6">
    <location>
        <begin position="42"/>
        <end position="62"/>
    </location>
</feature>
<dbReference type="GO" id="GO:0022857">
    <property type="term" value="F:transmembrane transporter activity"/>
    <property type="evidence" value="ECO:0007669"/>
    <property type="project" value="InterPro"/>
</dbReference>
<reference evidence="8" key="1">
    <citation type="submission" date="2022-10" db="EMBL/GenBank/DDBJ databases">
        <title>Culturing micro-colonial fungi from biological soil crusts in the Mojave desert and describing Neophaeococcomyces mojavensis, and introducing the new genera and species Taxawa tesnikishii.</title>
        <authorList>
            <person name="Kurbessoian T."/>
            <person name="Stajich J.E."/>
        </authorList>
    </citation>
    <scope>NUCLEOTIDE SEQUENCE</scope>
    <source>
        <strain evidence="8">TK_35</strain>
    </source>
</reference>
<evidence type="ECO:0000256" key="4">
    <source>
        <dbReference type="ARBA" id="ARBA00022989"/>
    </source>
</evidence>
<comment type="caution">
    <text evidence="8">The sequence shown here is derived from an EMBL/GenBank/DDBJ whole genome shotgun (WGS) entry which is preliminary data.</text>
</comment>
<keyword evidence="2" id="KW-0813">Transport</keyword>
<keyword evidence="5 6" id="KW-0472">Membrane</keyword>
<feature type="transmembrane region" description="Helical" evidence="6">
    <location>
        <begin position="348"/>
        <end position="366"/>
    </location>
</feature>
<gene>
    <name evidence="8" type="ORF">H2204_000385</name>
</gene>
<dbReference type="Gene3D" id="1.20.1250.20">
    <property type="entry name" value="MFS general substrate transporter like domains"/>
    <property type="match status" value="2"/>
</dbReference>
<accession>A0AA38YEJ4</accession>
<evidence type="ECO:0000256" key="2">
    <source>
        <dbReference type="ARBA" id="ARBA00022448"/>
    </source>
</evidence>
<feature type="transmembrane region" description="Helical" evidence="6">
    <location>
        <begin position="373"/>
        <end position="393"/>
    </location>
</feature>
<feature type="transmembrane region" description="Helical" evidence="6">
    <location>
        <begin position="437"/>
        <end position="456"/>
    </location>
</feature>
<dbReference type="InterPro" id="IPR020846">
    <property type="entry name" value="MFS_dom"/>
</dbReference>
<feature type="domain" description="Major facilitator superfamily (MFS) profile" evidence="7">
    <location>
        <begin position="42"/>
        <end position="496"/>
    </location>
</feature>
<dbReference type="PROSITE" id="PS50850">
    <property type="entry name" value="MFS"/>
    <property type="match status" value="1"/>
</dbReference>
<keyword evidence="3 6" id="KW-0812">Transmembrane</keyword>
<evidence type="ECO:0000259" key="7">
    <source>
        <dbReference type="PROSITE" id="PS50850"/>
    </source>
</evidence>
<dbReference type="PANTHER" id="PTHR23501:SF109">
    <property type="entry name" value="MAJOR FACILITATOR SUPERFAMILY (MFS) PROFILE DOMAIN-CONTAINING PROTEIN-RELATED"/>
    <property type="match status" value="1"/>
</dbReference>
<keyword evidence="9" id="KW-1185">Reference proteome</keyword>
<dbReference type="Proteomes" id="UP001172681">
    <property type="component" value="Unassembled WGS sequence"/>
</dbReference>
<keyword evidence="4 6" id="KW-1133">Transmembrane helix</keyword>
<feature type="transmembrane region" description="Helical" evidence="6">
    <location>
        <begin position="306"/>
        <end position="328"/>
    </location>
</feature>
<evidence type="ECO:0000313" key="9">
    <source>
        <dbReference type="Proteomes" id="UP001172681"/>
    </source>
</evidence>
<evidence type="ECO:0000256" key="6">
    <source>
        <dbReference type="SAM" id="Phobius"/>
    </source>
</evidence>
<dbReference type="Pfam" id="PF06609">
    <property type="entry name" value="TRI12"/>
    <property type="match status" value="1"/>
</dbReference>
<evidence type="ECO:0000313" key="8">
    <source>
        <dbReference type="EMBL" id="KAJ9646693.1"/>
    </source>
</evidence>
<comment type="subcellular location">
    <subcellularLocation>
        <location evidence="1">Membrane</location>
        <topology evidence="1">Multi-pass membrane protein</topology>
    </subcellularLocation>
</comment>
<feature type="transmembrane region" description="Helical" evidence="6">
    <location>
        <begin position="165"/>
        <end position="184"/>
    </location>
</feature>
<evidence type="ECO:0000256" key="5">
    <source>
        <dbReference type="ARBA" id="ARBA00023136"/>
    </source>
</evidence>
<organism evidence="8 9">
    <name type="scientific">Knufia peltigerae</name>
    <dbReference type="NCBI Taxonomy" id="1002370"/>
    <lineage>
        <taxon>Eukaryota</taxon>
        <taxon>Fungi</taxon>
        <taxon>Dikarya</taxon>
        <taxon>Ascomycota</taxon>
        <taxon>Pezizomycotina</taxon>
        <taxon>Eurotiomycetes</taxon>
        <taxon>Chaetothyriomycetidae</taxon>
        <taxon>Chaetothyriales</taxon>
        <taxon>Trichomeriaceae</taxon>
        <taxon>Knufia</taxon>
    </lineage>
</organism>
<feature type="transmembrane region" description="Helical" evidence="6">
    <location>
        <begin position="266"/>
        <end position="286"/>
    </location>
</feature>
<dbReference type="PANTHER" id="PTHR23501">
    <property type="entry name" value="MAJOR FACILITATOR SUPERFAMILY"/>
    <property type="match status" value="1"/>
</dbReference>